<evidence type="ECO:0000259" key="4">
    <source>
        <dbReference type="PROSITE" id="PS51406"/>
    </source>
</evidence>
<dbReference type="AlphaFoldDB" id="A0A8C5RAE1"/>
<dbReference type="InterPro" id="IPR020837">
    <property type="entry name" value="Fibrinogen_CS"/>
</dbReference>
<feature type="signal peptide" evidence="3">
    <location>
        <begin position="1"/>
        <end position="33"/>
    </location>
</feature>
<feature type="chain" id="PRO_5034069848" description="Fibrinogen C-terminal domain-containing protein" evidence="3">
    <location>
        <begin position="34"/>
        <end position="331"/>
    </location>
</feature>
<dbReference type="GO" id="GO:0001867">
    <property type="term" value="P:complement activation, lectin pathway"/>
    <property type="evidence" value="ECO:0007669"/>
    <property type="project" value="TreeGrafter"/>
</dbReference>
<feature type="domain" description="Fibrinogen C-terminal" evidence="4">
    <location>
        <begin position="116"/>
        <end position="330"/>
    </location>
</feature>
<name>A0A8C5RAE1_9ANUR</name>
<dbReference type="InterPro" id="IPR002181">
    <property type="entry name" value="Fibrinogen_a/b/g_C_dom"/>
</dbReference>
<organism evidence="5 6">
    <name type="scientific">Leptobrachium leishanense</name>
    <name type="common">Leishan spiny toad</name>
    <dbReference type="NCBI Taxonomy" id="445787"/>
    <lineage>
        <taxon>Eukaryota</taxon>
        <taxon>Metazoa</taxon>
        <taxon>Chordata</taxon>
        <taxon>Craniata</taxon>
        <taxon>Vertebrata</taxon>
        <taxon>Euteleostomi</taxon>
        <taxon>Amphibia</taxon>
        <taxon>Batrachia</taxon>
        <taxon>Anura</taxon>
        <taxon>Pelobatoidea</taxon>
        <taxon>Megophryidae</taxon>
        <taxon>Leptobrachium</taxon>
    </lineage>
</organism>
<proteinExistence type="predicted"/>
<evidence type="ECO:0000313" key="6">
    <source>
        <dbReference type="Proteomes" id="UP000694569"/>
    </source>
</evidence>
<dbReference type="Gene3D" id="3.90.215.10">
    <property type="entry name" value="Gamma Fibrinogen, chain A, domain 1"/>
    <property type="match status" value="1"/>
</dbReference>
<dbReference type="PANTHER" id="PTHR19143">
    <property type="entry name" value="FIBRINOGEN/TENASCIN/ANGIOPOEITIN"/>
    <property type="match status" value="1"/>
</dbReference>
<dbReference type="NCBIfam" id="NF040941">
    <property type="entry name" value="GGGWT_bact"/>
    <property type="match status" value="1"/>
</dbReference>
<reference evidence="5" key="1">
    <citation type="submission" date="2025-08" db="UniProtKB">
        <authorList>
            <consortium name="Ensembl"/>
        </authorList>
    </citation>
    <scope>IDENTIFICATION</scope>
</reference>
<keyword evidence="3" id="KW-0732">Signal</keyword>
<feature type="compositionally biased region" description="Basic and acidic residues" evidence="2">
    <location>
        <begin position="90"/>
        <end position="117"/>
    </location>
</feature>
<dbReference type="GO" id="GO:0097367">
    <property type="term" value="F:carbohydrate derivative binding"/>
    <property type="evidence" value="ECO:0007669"/>
    <property type="project" value="TreeGrafter"/>
</dbReference>
<keyword evidence="1" id="KW-1015">Disulfide bond</keyword>
<evidence type="ECO:0000256" key="3">
    <source>
        <dbReference type="SAM" id="SignalP"/>
    </source>
</evidence>
<dbReference type="PROSITE" id="PS00514">
    <property type="entry name" value="FIBRINOGEN_C_1"/>
    <property type="match status" value="1"/>
</dbReference>
<dbReference type="InterPro" id="IPR050373">
    <property type="entry name" value="Fibrinogen_C-term_domain"/>
</dbReference>
<evidence type="ECO:0000313" key="5">
    <source>
        <dbReference type="Ensembl" id="ENSLLEP00000049121.1"/>
    </source>
</evidence>
<dbReference type="GO" id="GO:0003823">
    <property type="term" value="F:antigen binding"/>
    <property type="evidence" value="ECO:0007669"/>
    <property type="project" value="TreeGrafter"/>
</dbReference>
<keyword evidence="6" id="KW-1185">Reference proteome</keyword>
<dbReference type="Proteomes" id="UP000694569">
    <property type="component" value="Unplaced"/>
</dbReference>
<accession>A0A8C5RAE1</accession>
<feature type="region of interest" description="Disordered" evidence="2">
    <location>
        <begin position="66"/>
        <end position="119"/>
    </location>
</feature>
<dbReference type="Pfam" id="PF00147">
    <property type="entry name" value="Fibrinogen_C"/>
    <property type="match status" value="1"/>
</dbReference>
<dbReference type="Pfam" id="PF01391">
    <property type="entry name" value="Collagen"/>
    <property type="match status" value="1"/>
</dbReference>
<dbReference type="OrthoDB" id="7735550at2759"/>
<dbReference type="CDD" id="cd00087">
    <property type="entry name" value="FReD"/>
    <property type="match status" value="1"/>
</dbReference>
<dbReference type="SMART" id="SM00186">
    <property type="entry name" value="FBG"/>
    <property type="match status" value="1"/>
</dbReference>
<dbReference type="InterPro" id="IPR014716">
    <property type="entry name" value="Fibrinogen_a/b/g_C_1"/>
</dbReference>
<evidence type="ECO:0000256" key="1">
    <source>
        <dbReference type="ARBA" id="ARBA00023157"/>
    </source>
</evidence>
<dbReference type="PANTHER" id="PTHR19143:SF467">
    <property type="entry name" value="FICOLIN-2-LIKE"/>
    <property type="match status" value="1"/>
</dbReference>
<sequence>MSRSSTTAAMSSASLTWLFLLTLLCMLSALCDATDSCPEVQVVGLGGSEKLAILRGCAGFPGAPGLKGDVGSPGEKGQDGVPGPAGPEGIKGDPGDEGKQGKTGEKGEKGDTPRGHDSLYGARNCKELLDQGKVLSDWYTIYPDGETPLKVLCDMHTDGGGWIVFQRRQDGSVDFFRDWNSYKKGFGSRLSEFWLGNDNIHTLTSSGTWELLVELNDFGDTKYTARYASFKIMDESEYYKLDLGAFKEGNAGDSLTYHNNKKFSTKDKDFTASKCVESYKGGWWYETCHYSNLNGRYLLQTNNAEGISWYNSKNSYDTFKHSEMKIRLVPQ</sequence>
<protein>
    <recommendedName>
        <fullName evidence="4">Fibrinogen C-terminal domain-containing protein</fullName>
    </recommendedName>
</protein>
<dbReference type="SUPFAM" id="SSF56496">
    <property type="entry name" value="Fibrinogen C-terminal domain-like"/>
    <property type="match status" value="1"/>
</dbReference>
<dbReference type="FunFam" id="3.90.215.10:FF:000001">
    <property type="entry name" value="Tenascin isoform 1"/>
    <property type="match status" value="1"/>
</dbReference>
<dbReference type="InterPro" id="IPR008160">
    <property type="entry name" value="Collagen"/>
</dbReference>
<dbReference type="GO" id="GO:0005615">
    <property type="term" value="C:extracellular space"/>
    <property type="evidence" value="ECO:0007669"/>
    <property type="project" value="TreeGrafter"/>
</dbReference>
<dbReference type="Ensembl" id="ENSLLET00000051037.1">
    <property type="protein sequence ID" value="ENSLLEP00000049121.1"/>
    <property type="gene ID" value="ENSLLEG00000030922.1"/>
</dbReference>
<dbReference type="GeneTree" id="ENSGT00940000163282"/>
<evidence type="ECO:0000256" key="2">
    <source>
        <dbReference type="SAM" id="MobiDB-lite"/>
    </source>
</evidence>
<dbReference type="InterPro" id="IPR036056">
    <property type="entry name" value="Fibrinogen-like_C"/>
</dbReference>
<reference evidence="5" key="2">
    <citation type="submission" date="2025-09" db="UniProtKB">
        <authorList>
            <consortium name="Ensembl"/>
        </authorList>
    </citation>
    <scope>IDENTIFICATION</scope>
</reference>
<dbReference type="GO" id="GO:0005102">
    <property type="term" value="F:signaling receptor binding"/>
    <property type="evidence" value="ECO:0007669"/>
    <property type="project" value="TreeGrafter"/>
</dbReference>
<dbReference type="PROSITE" id="PS51406">
    <property type="entry name" value="FIBRINOGEN_C_2"/>
    <property type="match status" value="1"/>
</dbReference>